<sequence length="184" mass="19787">MKKLLALTALMPAPALAASGPFFSLHNTNFVVLLAFILFIAVLFYFKVPAMLGGLLDKRADTIQAELNEAKALREEAQTLLASYERKQKEVAEQADRIVAEAKREAEAAATQAKEDLKVSIARRLQSAEDQIASAEASAVREVRDRAISVAIAAAADVVAAKTTAADQNSLIDDAIAQVKDKLH</sequence>
<evidence type="ECO:0000256" key="4">
    <source>
        <dbReference type="ARBA" id="ARBA00022692"/>
    </source>
</evidence>
<dbReference type="EMBL" id="FNOI01000001">
    <property type="protein sequence ID" value="SDW08870.1"/>
    <property type="molecule type" value="Genomic_DNA"/>
</dbReference>
<keyword evidence="9 13" id="KW-0066">ATP synthesis</keyword>
<evidence type="ECO:0000256" key="5">
    <source>
        <dbReference type="ARBA" id="ARBA00022781"/>
    </source>
</evidence>
<dbReference type="GO" id="GO:0005886">
    <property type="term" value="C:plasma membrane"/>
    <property type="evidence" value="ECO:0007669"/>
    <property type="project" value="UniProtKB-SubCell"/>
</dbReference>
<reference evidence="18" key="1">
    <citation type="submission" date="2016-10" db="EMBL/GenBank/DDBJ databases">
        <authorList>
            <person name="Varghese N."/>
            <person name="Submissions S."/>
        </authorList>
    </citation>
    <scope>NUCLEOTIDE SEQUENCE [LARGE SCALE GENOMIC DNA]</scope>
    <source>
        <strain evidence="18">DSM 26922</strain>
    </source>
</reference>
<feature type="chain" id="PRO_5011742231" description="ATP synthase subunit b" evidence="16">
    <location>
        <begin position="18"/>
        <end position="184"/>
    </location>
</feature>
<evidence type="ECO:0000256" key="7">
    <source>
        <dbReference type="ARBA" id="ARBA00023065"/>
    </source>
</evidence>
<comment type="function">
    <text evidence="11">Component of the F(0) channel, it forms part of the peripheral stalk, linking F(1) to F(0). The b'-subunit is a diverged and duplicated form of b found in plants and photosynthetic bacteria.</text>
</comment>
<keyword evidence="2 13" id="KW-0813">Transport</keyword>
<evidence type="ECO:0000256" key="13">
    <source>
        <dbReference type="HAMAP-Rule" id="MF_01398"/>
    </source>
</evidence>
<evidence type="ECO:0000256" key="1">
    <source>
        <dbReference type="ARBA" id="ARBA00005513"/>
    </source>
</evidence>
<keyword evidence="4 13" id="KW-0812">Transmembrane</keyword>
<dbReference type="STRING" id="670155.SAMN04488001_0254"/>
<keyword evidence="5 13" id="KW-0375">Hydrogen ion transport</keyword>
<comment type="function">
    <text evidence="10 13">F(1)F(0) ATP synthase produces ATP from ADP in the presence of a proton or sodium gradient. F-type ATPases consist of two structural domains, F(1) containing the extramembraneous catalytic core and F(0) containing the membrane proton channel, linked together by a central stalk and a peripheral stalk. During catalysis, ATP synthesis in the catalytic domain of F(1) is coupled via a rotary mechanism of the central stalk subunits to proton translocation.</text>
</comment>
<evidence type="ECO:0000256" key="14">
    <source>
        <dbReference type="RuleBase" id="RU003848"/>
    </source>
</evidence>
<evidence type="ECO:0000256" key="3">
    <source>
        <dbReference type="ARBA" id="ARBA00022547"/>
    </source>
</evidence>
<proteinExistence type="inferred from homology"/>
<comment type="subunit">
    <text evidence="13">F-type ATPases have 2 components, F(1) - the catalytic core - and F(0) - the membrane proton channel. F(1) has five subunits: alpha(3), beta(3), gamma(1), delta(1), epsilon(1). F(0) has three main subunits: a(1), b(2) and c(10-14). The alpha and beta chains form an alternating ring which encloses part of the gamma chain. F(1) is attached to F(0) by a central stalk formed by the gamma and epsilon chains, while a peripheral stalk is formed by the delta and b chains.</text>
</comment>
<keyword evidence="13" id="KW-1003">Cell membrane</keyword>
<dbReference type="GO" id="GO:0046961">
    <property type="term" value="F:proton-transporting ATPase activity, rotational mechanism"/>
    <property type="evidence" value="ECO:0007669"/>
    <property type="project" value="TreeGrafter"/>
</dbReference>
<keyword evidence="6 13" id="KW-1133">Transmembrane helix</keyword>
<dbReference type="RefSeq" id="WP_089943227.1">
    <property type="nucleotide sequence ID" value="NZ_FNOI01000001.1"/>
</dbReference>
<evidence type="ECO:0000256" key="11">
    <source>
        <dbReference type="ARBA" id="ARBA00025614"/>
    </source>
</evidence>
<dbReference type="InterPro" id="IPR050059">
    <property type="entry name" value="ATP_synthase_B_chain"/>
</dbReference>
<evidence type="ECO:0000256" key="6">
    <source>
        <dbReference type="ARBA" id="ARBA00022989"/>
    </source>
</evidence>
<keyword evidence="16" id="KW-0732">Signal</keyword>
<evidence type="ECO:0000313" key="18">
    <source>
        <dbReference type="Proteomes" id="UP000199441"/>
    </source>
</evidence>
<keyword evidence="18" id="KW-1185">Reference proteome</keyword>
<evidence type="ECO:0000256" key="12">
    <source>
        <dbReference type="ARBA" id="ARBA00037847"/>
    </source>
</evidence>
<evidence type="ECO:0000256" key="10">
    <source>
        <dbReference type="ARBA" id="ARBA00025198"/>
    </source>
</evidence>
<accession>A0A1H2QPQ5</accession>
<gene>
    <name evidence="13" type="primary">atpF</name>
    <name evidence="17" type="ORF">SAMN04488001_0254</name>
</gene>
<protein>
    <recommendedName>
        <fullName evidence="13">ATP synthase subunit b</fullName>
    </recommendedName>
    <alternativeName>
        <fullName evidence="13">ATP synthase F(0) sector subunit b</fullName>
    </alternativeName>
    <alternativeName>
        <fullName evidence="13">ATPase subunit I</fullName>
    </alternativeName>
    <alternativeName>
        <fullName evidence="13">F-type ATPase subunit b</fullName>
        <shortName evidence="13">F-ATPase subunit b</shortName>
    </alternativeName>
</protein>
<organism evidence="17 18">
    <name type="scientific">Litoreibacter albidus</name>
    <dbReference type="NCBI Taxonomy" id="670155"/>
    <lineage>
        <taxon>Bacteria</taxon>
        <taxon>Pseudomonadati</taxon>
        <taxon>Pseudomonadota</taxon>
        <taxon>Alphaproteobacteria</taxon>
        <taxon>Rhodobacterales</taxon>
        <taxon>Roseobacteraceae</taxon>
        <taxon>Litoreibacter</taxon>
    </lineage>
</organism>
<feature type="transmembrane region" description="Helical" evidence="13">
    <location>
        <begin position="27"/>
        <end position="46"/>
    </location>
</feature>
<dbReference type="GO" id="GO:0046933">
    <property type="term" value="F:proton-transporting ATP synthase activity, rotational mechanism"/>
    <property type="evidence" value="ECO:0007669"/>
    <property type="project" value="UniProtKB-UniRule"/>
</dbReference>
<feature type="signal peptide" evidence="16">
    <location>
        <begin position="1"/>
        <end position="17"/>
    </location>
</feature>
<dbReference type="PANTHER" id="PTHR33445:SF1">
    <property type="entry name" value="ATP SYNTHASE SUBUNIT B"/>
    <property type="match status" value="1"/>
</dbReference>
<keyword evidence="7 13" id="KW-0406">Ion transport</keyword>
<dbReference type="GO" id="GO:0045259">
    <property type="term" value="C:proton-transporting ATP synthase complex"/>
    <property type="evidence" value="ECO:0007669"/>
    <property type="project" value="UniProtKB-KW"/>
</dbReference>
<evidence type="ECO:0000256" key="8">
    <source>
        <dbReference type="ARBA" id="ARBA00023136"/>
    </source>
</evidence>
<keyword evidence="8 13" id="KW-0472">Membrane</keyword>
<dbReference type="InterPro" id="IPR002146">
    <property type="entry name" value="ATP_synth_b/b'su_bac/chlpt"/>
</dbReference>
<dbReference type="NCBIfam" id="NF009989">
    <property type="entry name" value="PRK13455.1"/>
    <property type="match status" value="1"/>
</dbReference>
<dbReference type="Pfam" id="PF00430">
    <property type="entry name" value="ATP-synt_B"/>
    <property type="match status" value="1"/>
</dbReference>
<evidence type="ECO:0000256" key="9">
    <source>
        <dbReference type="ARBA" id="ARBA00023310"/>
    </source>
</evidence>
<name>A0A1H2QPQ5_9RHOB</name>
<comment type="subcellular location">
    <subcellularLocation>
        <location evidence="13">Cell membrane</location>
        <topology evidence="13">Single-pass membrane protein</topology>
    </subcellularLocation>
    <subcellularLocation>
        <location evidence="12">Endomembrane system</location>
        <topology evidence="12">Single-pass membrane protein</topology>
    </subcellularLocation>
</comment>
<evidence type="ECO:0000313" key="17">
    <source>
        <dbReference type="EMBL" id="SDW08870.1"/>
    </source>
</evidence>
<evidence type="ECO:0000256" key="2">
    <source>
        <dbReference type="ARBA" id="ARBA00022448"/>
    </source>
</evidence>
<evidence type="ECO:0000256" key="15">
    <source>
        <dbReference type="SAM" id="Coils"/>
    </source>
</evidence>
<dbReference type="Proteomes" id="UP000199441">
    <property type="component" value="Unassembled WGS sequence"/>
</dbReference>
<dbReference type="CDD" id="cd06503">
    <property type="entry name" value="ATP-synt_Fo_b"/>
    <property type="match status" value="1"/>
</dbReference>
<dbReference type="OrthoDB" id="8479836at2"/>
<dbReference type="AlphaFoldDB" id="A0A1H2QPQ5"/>
<keyword evidence="15" id="KW-0175">Coiled coil</keyword>
<evidence type="ECO:0000256" key="16">
    <source>
        <dbReference type="SAM" id="SignalP"/>
    </source>
</evidence>
<comment type="similarity">
    <text evidence="1 13 14">Belongs to the ATPase B chain family.</text>
</comment>
<dbReference type="HAMAP" id="MF_01398">
    <property type="entry name" value="ATP_synth_b_bprime"/>
    <property type="match status" value="1"/>
</dbReference>
<dbReference type="PANTHER" id="PTHR33445">
    <property type="entry name" value="ATP SYNTHASE SUBUNIT B', CHLOROPLASTIC"/>
    <property type="match status" value="1"/>
</dbReference>
<keyword evidence="3 13" id="KW-0138">CF(0)</keyword>
<dbReference type="GO" id="GO:0012505">
    <property type="term" value="C:endomembrane system"/>
    <property type="evidence" value="ECO:0007669"/>
    <property type="project" value="UniProtKB-SubCell"/>
</dbReference>
<feature type="coiled-coil region" evidence="15">
    <location>
        <begin position="56"/>
        <end position="145"/>
    </location>
</feature>